<dbReference type="Proteomes" id="UP000287171">
    <property type="component" value="Unassembled WGS sequence"/>
</dbReference>
<comment type="catalytic activity">
    <reaction evidence="11 13">
        <text>L-homoserine + ATP = O-phospho-L-homoserine + ADP + H(+)</text>
        <dbReference type="Rhea" id="RHEA:13985"/>
        <dbReference type="ChEBI" id="CHEBI:15378"/>
        <dbReference type="ChEBI" id="CHEBI:30616"/>
        <dbReference type="ChEBI" id="CHEBI:57476"/>
        <dbReference type="ChEBI" id="CHEBI:57590"/>
        <dbReference type="ChEBI" id="CHEBI:456216"/>
        <dbReference type="EC" id="2.7.1.39"/>
    </reaction>
</comment>
<evidence type="ECO:0000256" key="8">
    <source>
        <dbReference type="ARBA" id="ARBA00022741"/>
    </source>
</evidence>
<evidence type="ECO:0000259" key="15">
    <source>
        <dbReference type="Pfam" id="PF08544"/>
    </source>
</evidence>
<keyword evidence="10 13" id="KW-0067">ATP-binding</keyword>
<comment type="pathway">
    <text evidence="1 13">Amino-acid biosynthesis; L-threonine biosynthesis; L-threonine from L-aspartate: step 4/5.</text>
</comment>
<evidence type="ECO:0000256" key="1">
    <source>
        <dbReference type="ARBA" id="ARBA00005015"/>
    </source>
</evidence>
<evidence type="ECO:0000259" key="14">
    <source>
        <dbReference type="Pfam" id="PF00288"/>
    </source>
</evidence>
<accession>A0A402B9H2</accession>
<evidence type="ECO:0000256" key="6">
    <source>
        <dbReference type="ARBA" id="ARBA00022679"/>
    </source>
</evidence>
<comment type="function">
    <text evidence="12 13">Catalyzes the ATP-dependent phosphorylation of L-homoserine to L-homoserine phosphate.</text>
</comment>
<evidence type="ECO:0000256" key="3">
    <source>
        <dbReference type="ARBA" id="ARBA00012078"/>
    </source>
</evidence>
<dbReference type="EC" id="2.7.1.39" evidence="3 13"/>
<keyword evidence="9 13" id="KW-0418">Kinase</keyword>
<dbReference type="AlphaFoldDB" id="A0A402B9H2"/>
<keyword evidence="13" id="KW-0963">Cytoplasm</keyword>
<name>A0A402B9H2_9CHLR</name>
<dbReference type="InterPro" id="IPR006204">
    <property type="entry name" value="GHMP_kinase_N_dom"/>
</dbReference>
<dbReference type="HAMAP" id="MF_00384">
    <property type="entry name" value="Homoser_kinase"/>
    <property type="match status" value="1"/>
</dbReference>
<protein>
    <recommendedName>
        <fullName evidence="4 13">Homoserine kinase</fullName>
        <shortName evidence="13">HK</shortName>
        <shortName evidence="13">HSK</shortName>
        <ecNumber evidence="3 13">2.7.1.39</ecNumber>
    </recommendedName>
</protein>
<dbReference type="InterPro" id="IPR014721">
    <property type="entry name" value="Ribsml_uS5_D2-typ_fold_subgr"/>
</dbReference>
<dbReference type="NCBIfam" id="TIGR00191">
    <property type="entry name" value="thrB"/>
    <property type="match status" value="1"/>
</dbReference>
<sequence>MALVLPVSVTVLTPATSANLGPGFDSLGLALQLYNRFEVEEWGDDPAHPNIEVIGALGTGLSTGPDNMFFQSFMLLLQRLDVPIPSVRIRMTINIPHGCGLGSSATAVIGGLMAANEWVRPLGLAVPKEDLLEMAVEAEAGNHPDNVAPALLGGLVATTHVDGKIHAIKTKFPNSLKAVIFTPSFPMDTVAGRQLLPANYSKADVTFNTGRVALLLTALQTGRYELIGDAMQDRLHQPYRQVLFPAMPEIINAAVTAGAHGACLSGGGSSLIALASSHFHDILNAMQQTANAAGVQGTGMILRADQNGARVLNTSRSRIRKEVSARYGDQFYWSPARPGSGR</sequence>
<dbReference type="SUPFAM" id="SSF54211">
    <property type="entry name" value="Ribosomal protein S5 domain 2-like"/>
    <property type="match status" value="1"/>
</dbReference>
<organism evidence="16 17">
    <name type="scientific">Dictyobacter alpinus</name>
    <dbReference type="NCBI Taxonomy" id="2014873"/>
    <lineage>
        <taxon>Bacteria</taxon>
        <taxon>Bacillati</taxon>
        <taxon>Chloroflexota</taxon>
        <taxon>Ktedonobacteria</taxon>
        <taxon>Ktedonobacterales</taxon>
        <taxon>Dictyobacteraceae</taxon>
        <taxon>Dictyobacter</taxon>
    </lineage>
</organism>
<dbReference type="PRINTS" id="PR00958">
    <property type="entry name" value="HOMSERKINASE"/>
</dbReference>
<dbReference type="PROSITE" id="PS00627">
    <property type="entry name" value="GHMP_KINASES_ATP"/>
    <property type="match status" value="1"/>
</dbReference>
<gene>
    <name evidence="13" type="primary">thrB</name>
    <name evidence="16" type="ORF">KDA_34510</name>
</gene>
<evidence type="ECO:0000256" key="4">
    <source>
        <dbReference type="ARBA" id="ARBA00017858"/>
    </source>
</evidence>
<evidence type="ECO:0000256" key="9">
    <source>
        <dbReference type="ARBA" id="ARBA00022777"/>
    </source>
</evidence>
<feature type="binding site" evidence="13">
    <location>
        <begin position="96"/>
        <end position="106"/>
    </location>
    <ligand>
        <name>ATP</name>
        <dbReference type="ChEBI" id="CHEBI:30616"/>
    </ligand>
</feature>
<dbReference type="RefSeq" id="WP_126628239.1">
    <property type="nucleotide sequence ID" value="NZ_BIFT01000001.1"/>
</dbReference>
<dbReference type="Pfam" id="PF08544">
    <property type="entry name" value="GHMP_kinases_C"/>
    <property type="match status" value="1"/>
</dbReference>
<dbReference type="Gene3D" id="3.30.230.10">
    <property type="match status" value="1"/>
</dbReference>
<feature type="domain" description="GHMP kinase C-terminal" evidence="15">
    <location>
        <begin position="216"/>
        <end position="288"/>
    </location>
</feature>
<proteinExistence type="inferred from homology"/>
<evidence type="ECO:0000256" key="7">
    <source>
        <dbReference type="ARBA" id="ARBA00022697"/>
    </source>
</evidence>
<dbReference type="Gene3D" id="3.30.70.890">
    <property type="entry name" value="GHMP kinase, C-terminal domain"/>
    <property type="match status" value="1"/>
</dbReference>
<keyword evidence="7 13" id="KW-0791">Threonine biosynthesis</keyword>
<dbReference type="PANTHER" id="PTHR20861">
    <property type="entry name" value="HOMOSERINE/4-DIPHOSPHOCYTIDYL-2-C-METHYL-D-ERYTHRITOL KINASE"/>
    <property type="match status" value="1"/>
</dbReference>
<dbReference type="GO" id="GO:0004413">
    <property type="term" value="F:homoserine kinase activity"/>
    <property type="evidence" value="ECO:0007669"/>
    <property type="project" value="UniProtKB-UniRule"/>
</dbReference>
<dbReference type="OrthoDB" id="9769912at2"/>
<evidence type="ECO:0000256" key="12">
    <source>
        <dbReference type="ARBA" id="ARBA00049954"/>
    </source>
</evidence>
<dbReference type="Pfam" id="PF00288">
    <property type="entry name" value="GHMP_kinases_N"/>
    <property type="match status" value="1"/>
</dbReference>
<keyword evidence="6 13" id="KW-0808">Transferase</keyword>
<dbReference type="GO" id="GO:0005737">
    <property type="term" value="C:cytoplasm"/>
    <property type="evidence" value="ECO:0007669"/>
    <property type="project" value="UniProtKB-SubCell"/>
</dbReference>
<dbReference type="InterPro" id="IPR000870">
    <property type="entry name" value="Homoserine_kinase"/>
</dbReference>
<dbReference type="InterPro" id="IPR020568">
    <property type="entry name" value="Ribosomal_Su5_D2-typ_SF"/>
</dbReference>
<comment type="subcellular location">
    <subcellularLocation>
        <location evidence="13">Cytoplasm</location>
    </subcellularLocation>
</comment>
<dbReference type="GO" id="GO:0005524">
    <property type="term" value="F:ATP binding"/>
    <property type="evidence" value="ECO:0007669"/>
    <property type="project" value="UniProtKB-UniRule"/>
</dbReference>
<dbReference type="InterPro" id="IPR013750">
    <property type="entry name" value="GHMP_kinase_C_dom"/>
</dbReference>
<feature type="domain" description="GHMP kinase N-terminal" evidence="14">
    <location>
        <begin position="73"/>
        <end position="154"/>
    </location>
</feature>
<evidence type="ECO:0000313" key="17">
    <source>
        <dbReference type="Proteomes" id="UP000287171"/>
    </source>
</evidence>
<evidence type="ECO:0000256" key="13">
    <source>
        <dbReference type="HAMAP-Rule" id="MF_00384"/>
    </source>
</evidence>
<dbReference type="PANTHER" id="PTHR20861:SF1">
    <property type="entry name" value="HOMOSERINE KINASE"/>
    <property type="match status" value="1"/>
</dbReference>
<dbReference type="UniPathway" id="UPA00050">
    <property type="reaction ID" value="UER00064"/>
</dbReference>
<comment type="caution">
    <text evidence="16">The sequence shown here is derived from an EMBL/GenBank/DDBJ whole genome shotgun (WGS) entry which is preliminary data.</text>
</comment>
<evidence type="ECO:0000256" key="11">
    <source>
        <dbReference type="ARBA" id="ARBA00049375"/>
    </source>
</evidence>
<keyword evidence="8 13" id="KW-0547">Nucleotide-binding</keyword>
<dbReference type="PIRSF" id="PIRSF000676">
    <property type="entry name" value="Homoser_kin"/>
    <property type="match status" value="1"/>
</dbReference>
<dbReference type="GO" id="GO:0009088">
    <property type="term" value="P:threonine biosynthetic process"/>
    <property type="evidence" value="ECO:0007669"/>
    <property type="project" value="UniProtKB-UniRule"/>
</dbReference>
<comment type="similarity">
    <text evidence="2 13">Belongs to the GHMP kinase family. Homoserine kinase subfamily.</text>
</comment>
<dbReference type="EMBL" id="BIFT01000001">
    <property type="protein sequence ID" value="GCE27967.1"/>
    <property type="molecule type" value="Genomic_DNA"/>
</dbReference>
<reference evidence="17" key="1">
    <citation type="submission" date="2018-12" db="EMBL/GenBank/DDBJ databases">
        <title>Tengunoibacter tsumagoiensis gen. nov., sp. nov., Dictyobacter kobayashii sp. nov., D. alpinus sp. nov., and D. joshuensis sp. nov. and description of Dictyobacteraceae fam. nov. within the order Ktedonobacterales isolated from Tengu-no-mugimeshi.</title>
        <authorList>
            <person name="Wang C.M."/>
            <person name="Zheng Y."/>
            <person name="Sakai Y."/>
            <person name="Toyoda A."/>
            <person name="Minakuchi Y."/>
            <person name="Abe K."/>
            <person name="Yokota A."/>
            <person name="Yabe S."/>
        </authorList>
    </citation>
    <scope>NUCLEOTIDE SEQUENCE [LARGE SCALE GENOMIC DNA]</scope>
    <source>
        <strain evidence="17">Uno16</strain>
    </source>
</reference>
<dbReference type="SUPFAM" id="SSF55060">
    <property type="entry name" value="GHMP Kinase, C-terminal domain"/>
    <property type="match status" value="1"/>
</dbReference>
<keyword evidence="5 13" id="KW-0028">Amino-acid biosynthesis</keyword>
<dbReference type="InterPro" id="IPR036554">
    <property type="entry name" value="GHMP_kinase_C_sf"/>
</dbReference>
<evidence type="ECO:0000256" key="2">
    <source>
        <dbReference type="ARBA" id="ARBA00007370"/>
    </source>
</evidence>
<keyword evidence="17" id="KW-1185">Reference proteome</keyword>
<evidence type="ECO:0000256" key="5">
    <source>
        <dbReference type="ARBA" id="ARBA00022605"/>
    </source>
</evidence>
<evidence type="ECO:0000313" key="16">
    <source>
        <dbReference type="EMBL" id="GCE27967.1"/>
    </source>
</evidence>
<evidence type="ECO:0000256" key="10">
    <source>
        <dbReference type="ARBA" id="ARBA00022840"/>
    </source>
</evidence>
<dbReference type="InterPro" id="IPR006203">
    <property type="entry name" value="GHMP_knse_ATP-bd_CS"/>
</dbReference>